<evidence type="ECO:0000256" key="4">
    <source>
        <dbReference type="ARBA" id="ARBA00011233"/>
    </source>
</evidence>
<evidence type="ECO:0000256" key="15">
    <source>
        <dbReference type="PROSITE-ProRule" id="PRU00433"/>
    </source>
</evidence>
<reference evidence="20" key="1">
    <citation type="submission" date="2016-10" db="EMBL/GenBank/DDBJ databases">
        <authorList>
            <person name="Varghese N."/>
            <person name="Submissions S."/>
        </authorList>
    </citation>
    <scope>NUCLEOTIDE SEQUENCE [LARGE SCALE GENOMIC DNA]</scope>
    <source>
        <strain evidence="20">MO64</strain>
    </source>
</reference>
<dbReference type="GO" id="GO:0050421">
    <property type="term" value="F:nitrite reductase (NO-forming) activity"/>
    <property type="evidence" value="ECO:0007669"/>
    <property type="project" value="UniProtKB-EC"/>
</dbReference>
<dbReference type="SUPFAM" id="SSF49503">
    <property type="entry name" value="Cupredoxins"/>
    <property type="match status" value="2"/>
</dbReference>
<accession>A0A1I3YWS5</accession>
<name>A0A1I3YWS5_9GAMM</name>
<dbReference type="GO" id="GO:0005507">
    <property type="term" value="F:copper ion binding"/>
    <property type="evidence" value="ECO:0007669"/>
    <property type="project" value="InterPro"/>
</dbReference>
<gene>
    <name evidence="19" type="ORF">SAMN05192579_10281</name>
</gene>
<feature type="binding site" description="type 1 copper site" evidence="14">
    <location>
        <position position="360"/>
    </location>
    <ligand>
        <name>Cu cation</name>
        <dbReference type="ChEBI" id="CHEBI:23378"/>
        <label>1</label>
    </ligand>
</feature>
<dbReference type="InterPro" id="IPR008972">
    <property type="entry name" value="Cupredoxin"/>
</dbReference>
<feature type="domain" description="Cytochrome c" evidence="18">
    <location>
        <begin position="558"/>
        <end position="648"/>
    </location>
</feature>
<dbReference type="GO" id="GO:0020037">
    <property type="term" value="F:heme binding"/>
    <property type="evidence" value="ECO:0007669"/>
    <property type="project" value="InterPro"/>
</dbReference>
<dbReference type="SUPFAM" id="SSF46626">
    <property type="entry name" value="Cytochrome c"/>
    <property type="match status" value="1"/>
</dbReference>
<keyword evidence="20" id="KW-1185">Reference proteome</keyword>
<dbReference type="InterPro" id="IPR001287">
    <property type="entry name" value="NO2-reductase_Cu"/>
</dbReference>
<keyword evidence="7 15" id="KW-0349">Heme</keyword>
<keyword evidence="17" id="KW-0472">Membrane</keyword>
<dbReference type="InterPro" id="IPR011707">
    <property type="entry name" value="Cu-oxidase-like_N"/>
</dbReference>
<dbReference type="Gene3D" id="2.60.40.420">
    <property type="entry name" value="Cupredoxins - blue copper proteins"/>
    <property type="match status" value="2"/>
</dbReference>
<dbReference type="EMBL" id="FOSR01000002">
    <property type="protein sequence ID" value="SFK36273.1"/>
    <property type="molecule type" value="Genomic_DNA"/>
</dbReference>
<feature type="transmembrane region" description="Helical" evidence="17">
    <location>
        <begin position="59"/>
        <end position="82"/>
    </location>
</feature>
<comment type="cofactor">
    <cofactor evidence="2 14">
        <name>Cu(2+)</name>
        <dbReference type="ChEBI" id="CHEBI:29036"/>
    </cofactor>
</comment>
<dbReference type="PANTHER" id="PTHR35008">
    <property type="entry name" value="BLL4482 PROTEIN-RELATED"/>
    <property type="match status" value="1"/>
</dbReference>
<dbReference type="Proteomes" id="UP000198725">
    <property type="component" value="Unassembled WGS sequence"/>
</dbReference>
<feature type="transmembrane region" description="Helical" evidence="17">
    <location>
        <begin position="20"/>
        <end position="39"/>
    </location>
</feature>
<feature type="compositionally biased region" description="Pro residues" evidence="16">
    <location>
        <begin position="525"/>
        <end position="540"/>
    </location>
</feature>
<protein>
    <recommendedName>
        <fullName evidence="6">Copper-containing nitrite reductase</fullName>
        <ecNumber evidence="5">1.7.2.1</ecNumber>
    </recommendedName>
</protein>
<evidence type="ECO:0000256" key="17">
    <source>
        <dbReference type="SAM" id="Phobius"/>
    </source>
</evidence>
<dbReference type="InterPro" id="IPR051459">
    <property type="entry name" value="Cytochrome_c-type_DH"/>
</dbReference>
<comment type="catalytic activity">
    <reaction evidence="13">
        <text>nitric oxide + Fe(III)-[cytochrome c] + H2O = Fe(II)-[cytochrome c] + nitrite + 2 H(+)</text>
        <dbReference type="Rhea" id="RHEA:15233"/>
        <dbReference type="Rhea" id="RHEA-COMP:10350"/>
        <dbReference type="Rhea" id="RHEA-COMP:14399"/>
        <dbReference type="ChEBI" id="CHEBI:15377"/>
        <dbReference type="ChEBI" id="CHEBI:15378"/>
        <dbReference type="ChEBI" id="CHEBI:16301"/>
        <dbReference type="ChEBI" id="CHEBI:16480"/>
        <dbReference type="ChEBI" id="CHEBI:29033"/>
        <dbReference type="ChEBI" id="CHEBI:29034"/>
        <dbReference type="EC" id="1.7.2.1"/>
    </reaction>
</comment>
<evidence type="ECO:0000256" key="1">
    <source>
        <dbReference type="ARBA" id="ARBA00001960"/>
    </source>
</evidence>
<feature type="binding site" description="type 1 copper site" evidence="14">
    <location>
        <position position="352"/>
    </location>
    <ligand>
        <name>Cu cation</name>
        <dbReference type="ChEBI" id="CHEBI:23378"/>
        <label>1</label>
    </ligand>
</feature>
<feature type="transmembrane region" description="Helical" evidence="17">
    <location>
        <begin position="127"/>
        <end position="148"/>
    </location>
</feature>
<dbReference type="Pfam" id="PF07732">
    <property type="entry name" value="Cu-oxidase_3"/>
    <property type="match status" value="1"/>
</dbReference>
<evidence type="ECO:0000256" key="2">
    <source>
        <dbReference type="ARBA" id="ARBA00001973"/>
    </source>
</evidence>
<evidence type="ECO:0000256" key="11">
    <source>
        <dbReference type="ARBA" id="ARBA00023004"/>
    </source>
</evidence>
<comment type="similarity">
    <text evidence="3">Belongs to the multicopper oxidase family.</text>
</comment>
<keyword evidence="10" id="KW-0560">Oxidoreductase</keyword>
<evidence type="ECO:0000313" key="19">
    <source>
        <dbReference type="EMBL" id="SFK36273.1"/>
    </source>
</evidence>
<evidence type="ECO:0000256" key="10">
    <source>
        <dbReference type="ARBA" id="ARBA00023002"/>
    </source>
</evidence>
<feature type="region of interest" description="Disordered" evidence="16">
    <location>
        <begin position="522"/>
        <end position="541"/>
    </location>
</feature>
<evidence type="ECO:0000256" key="13">
    <source>
        <dbReference type="ARBA" id="ARBA00049340"/>
    </source>
</evidence>
<feature type="binding site" description="type 1 copper site" evidence="14">
    <location>
        <position position="351"/>
    </location>
    <ligand>
        <name>Cu cation</name>
        <dbReference type="ChEBI" id="CHEBI:23378"/>
        <label>1</label>
    </ligand>
</feature>
<evidence type="ECO:0000256" key="14">
    <source>
        <dbReference type="PIRSR" id="PIRSR601287-1"/>
    </source>
</evidence>
<evidence type="ECO:0000256" key="5">
    <source>
        <dbReference type="ARBA" id="ARBA00011882"/>
    </source>
</evidence>
<dbReference type="PRINTS" id="PR00695">
    <property type="entry name" value="CUNO2RDTASE"/>
</dbReference>
<evidence type="ECO:0000259" key="18">
    <source>
        <dbReference type="PROSITE" id="PS51007"/>
    </source>
</evidence>
<dbReference type="AlphaFoldDB" id="A0A1I3YWS5"/>
<keyword evidence="8 14" id="KW-0479">Metal-binding</keyword>
<dbReference type="Pfam" id="PF00034">
    <property type="entry name" value="Cytochrom_C"/>
    <property type="match status" value="1"/>
</dbReference>
<feature type="binding site" description="type 1 copper site" evidence="14">
    <location>
        <position position="317"/>
    </location>
    <ligand>
        <name>Cu cation</name>
        <dbReference type="ChEBI" id="CHEBI:23378"/>
        <label>1</label>
    </ligand>
</feature>
<evidence type="ECO:0000256" key="7">
    <source>
        <dbReference type="ARBA" id="ARBA00022617"/>
    </source>
</evidence>
<dbReference type="CDD" id="cd04208">
    <property type="entry name" value="CuRO_2_CuNIR"/>
    <property type="match status" value="1"/>
</dbReference>
<dbReference type="EC" id="1.7.2.1" evidence="5"/>
<feature type="binding site" description="type 1 copper site" evidence="14">
    <location>
        <position position="504"/>
    </location>
    <ligand>
        <name>Cu cation</name>
        <dbReference type="ChEBI" id="CHEBI:23378"/>
        <label>1</label>
    </ligand>
</feature>
<dbReference type="Gene3D" id="1.10.760.10">
    <property type="entry name" value="Cytochrome c-like domain"/>
    <property type="match status" value="1"/>
</dbReference>
<comment type="cofactor">
    <cofactor evidence="1 14">
        <name>Cu(+)</name>
        <dbReference type="ChEBI" id="CHEBI:49552"/>
    </cofactor>
</comment>
<dbReference type="InterPro" id="IPR009056">
    <property type="entry name" value="Cyt_c-like_dom"/>
</dbReference>
<sequence length="666" mass="71072">MSQVQHHSITPNAWPAIATAALRVAFGVIWAVGAALTWSPDFAVHYVGYLHNAAQGQPGWLAGWFQLWIGLVTPHAVLFTWLTRIVESVIALALLTGFARKTLYVVGVLFSLLVWSTAEGFGGPYTVGATNMGTAISYVLIFVALIGIDSRGGHNPYSVDYFIEKRWPGWCRFAEWGRHKVIEREPERLPWGVQIPAMLAVLVLVIFLIGGLHSTLHVKAASPVSAAAAVSPLSLASSTPDAKPRDARLPPLIGTGDSVDVHLEASDHTVSIANGVNYQAWTFGGTVPGPIIHVRQGQTVNVTFTNHGTMQHSIDFHAAITPPSLHYIEVQPGKSIKFSFVANVPGAFLYHCGTPPVLLHIANGMYGVIVVDPATPLPPAADSYVLVQSEWYTQQVSGHLMGPNFERMSEERPDEVVFNGSAFQYRDHPLIAEAGKRVRLYVVDAGPDLWSSFHVIGAIFDKVYTDADTAHAQSGVSTYSVGPGAGAIFDLVIPEPGKYPFVDHDMAHASLGAIGVLEVRGTDGAPPPEPEAVAPEPTPAAPAKDMAAESVALGPYHFDATKGAALYGANCAACHQPTGQGLPGAFPPLKGNAAVLDANPAKHIEVVLNGLHGENIGGVTYATPMPPFKDSLNDAQIADIINHERTSWGNQGKQITADEVKALRAK</sequence>
<dbReference type="CDD" id="cd11020">
    <property type="entry name" value="CuRO_1_CuNIR"/>
    <property type="match status" value="1"/>
</dbReference>
<keyword evidence="11 15" id="KW-0408">Iron</keyword>
<keyword evidence="12 14" id="KW-0186">Copper</keyword>
<comment type="subunit">
    <text evidence="4">Homotrimer.</text>
</comment>
<dbReference type="InterPro" id="IPR036909">
    <property type="entry name" value="Cyt_c-like_dom_sf"/>
</dbReference>
<keyword evidence="17" id="KW-1133">Transmembrane helix</keyword>
<dbReference type="RefSeq" id="WP_008217146.1">
    <property type="nucleotide sequence ID" value="NZ_FOSR01000002.1"/>
</dbReference>
<organism evidence="19 20">
    <name type="scientific">Rhodanobacter glycinis</name>
    <dbReference type="NCBI Taxonomy" id="582702"/>
    <lineage>
        <taxon>Bacteria</taxon>
        <taxon>Pseudomonadati</taxon>
        <taxon>Pseudomonadota</taxon>
        <taxon>Gammaproteobacteria</taxon>
        <taxon>Lysobacterales</taxon>
        <taxon>Rhodanobacteraceae</taxon>
        <taxon>Rhodanobacter</taxon>
    </lineage>
</organism>
<feature type="binding site" description="type 1 copper site" evidence="14">
    <location>
        <position position="365"/>
    </location>
    <ligand>
        <name>Cu cation</name>
        <dbReference type="ChEBI" id="CHEBI:23378"/>
        <label>1</label>
    </ligand>
</feature>
<evidence type="ECO:0000256" key="8">
    <source>
        <dbReference type="ARBA" id="ARBA00022723"/>
    </source>
</evidence>
<dbReference type="GO" id="GO:0009055">
    <property type="term" value="F:electron transfer activity"/>
    <property type="evidence" value="ECO:0007669"/>
    <property type="project" value="InterPro"/>
</dbReference>
<keyword evidence="17" id="KW-0812">Transmembrane</keyword>
<evidence type="ECO:0000256" key="16">
    <source>
        <dbReference type="SAM" id="MobiDB-lite"/>
    </source>
</evidence>
<feature type="binding site" description="type 1 copper site" evidence="14">
    <location>
        <position position="312"/>
    </location>
    <ligand>
        <name>Cu cation</name>
        <dbReference type="ChEBI" id="CHEBI:23378"/>
        <label>1</label>
    </ligand>
</feature>
<proteinExistence type="inferred from homology"/>
<evidence type="ECO:0000256" key="3">
    <source>
        <dbReference type="ARBA" id="ARBA00010609"/>
    </source>
</evidence>
<dbReference type="PROSITE" id="PS51007">
    <property type="entry name" value="CYTC"/>
    <property type="match status" value="1"/>
</dbReference>
<feature type="transmembrane region" description="Helical" evidence="17">
    <location>
        <begin position="189"/>
        <end position="212"/>
    </location>
</feature>
<evidence type="ECO:0000256" key="9">
    <source>
        <dbReference type="ARBA" id="ARBA00022737"/>
    </source>
</evidence>
<feature type="transmembrane region" description="Helical" evidence="17">
    <location>
        <begin position="89"/>
        <end position="115"/>
    </location>
</feature>
<evidence type="ECO:0000256" key="6">
    <source>
        <dbReference type="ARBA" id="ARBA00017290"/>
    </source>
</evidence>
<evidence type="ECO:0000313" key="20">
    <source>
        <dbReference type="Proteomes" id="UP000198725"/>
    </source>
</evidence>
<evidence type="ECO:0000256" key="12">
    <source>
        <dbReference type="ARBA" id="ARBA00023008"/>
    </source>
</evidence>
<dbReference type="PANTHER" id="PTHR35008:SF8">
    <property type="entry name" value="ALCOHOL DEHYDROGENASE CYTOCHROME C SUBUNIT"/>
    <property type="match status" value="1"/>
</dbReference>
<keyword evidence="9" id="KW-0677">Repeat</keyword>